<evidence type="ECO:0000313" key="8">
    <source>
        <dbReference type="EMBL" id="CCA16495.1"/>
    </source>
</evidence>
<comment type="function">
    <text evidence="7">May be involved in the degradation of misfolded endoplasmic reticulum (ER) luminal proteins.</text>
</comment>
<dbReference type="AlphaFoldDB" id="F0W5V4"/>
<evidence type="ECO:0000256" key="4">
    <source>
        <dbReference type="ARBA" id="ARBA00022824"/>
    </source>
</evidence>
<dbReference type="SUPFAM" id="SSF144091">
    <property type="entry name" value="Rhomboid-like"/>
    <property type="match status" value="1"/>
</dbReference>
<evidence type="ECO:0000256" key="3">
    <source>
        <dbReference type="ARBA" id="ARBA00022692"/>
    </source>
</evidence>
<gene>
    <name evidence="8" type="primary">AlNc14C22G2269</name>
    <name evidence="8" type="ORF">ALNC14_026380</name>
</gene>
<keyword evidence="5 7" id="KW-1133">Transmembrane helix</keyword>
<protein>
    <recommendedName>
        <fullName evidence="7">Derlin</fullName>
    </recommendedName>
</protein>
<organism evidence="8">
    <name type="scientific">Albugo laibachii Nc14</name>
    <dbReference type="NCBI Taxonomy" id="890382"/>
    <lineage>
        <taxon>Eukaryota</taxon>
        <taxon>Sar</taxon>
        <taxon>Stramenopiles</taxon>
        <taxon>Oomycota</taxon>
        <taxon>Peronosporomycetes</taxon>
        <taxon>Albuginales</taxon>
        <taxon>Albuginaceae</taxon>
        <taxon>Albugo</taxon>
    </lineage>
</organism>
<feature type="transmembrane region" description="Helical" evidence="7">
    <location>
        <begin position="100"/>
        <end position="133"/>
    </location>
</feature>
<feature type="transmembrane region" description="Helical" evidence="7">
    <location>
        <begin position="56"/>
        <end position="80"/>
    </location>
</feature>
<comment type="similarity">
    <text evidence="2 7">Belongs to the derlin family.</text>
</comment>
<sequence length="234" mass="26770">MARSIESWYYSMPEITRFYLSVIFMTTALSTFGVLNPKNLYLDYELVWERFQIWRLVTCFIYLGGFSFNILMQLMILVNYSSRLEEAPFQGGGGPTADYAFMLFFGAVVMWITAIFLDFPFLGPALIFMIVYVWSRRNATTPVAIWGFQFEGLYLPWALIAFTVLIGGNPIMDICGVVAGHLYYFLLEVLPELKGWRVLQTPQIFIKLFPPAIHPAAPQSGPQYTWGSGRRLGD</sequence>
<dbReference type="GO" id="GO:0005789">
    <property type="term" value="C:endoplasmic reticulum membrane"/>
    <property type="evidence" value="ECO:0007669"/>
    <property type="project" value="UniProtKB-SubCell"/>
</dbReference>
<dbReference type="EMBL" id="FR824067">
    <property type="protein sequence ID" value="CCA16495.1"/>
    <property type="molecule type" value="Genomic_DNA"/>
</dbReference>
<dbReference type="HOGENOM" id="CLU_051898_5_2_1"/>
<evidence type="ECO:0000256" key="1">
    <source>
        <dbReference type="ARBA" id="ARBA00004477"/>
    </source>
</evidence>
<evidence type="ECO:0000256" key="6">
    <source>
        <dbReference type="ARBA" id="ARBA00023136"/>
    </source>
</evidence>
<dbReference type="Pfam" id="PF04511">
    <property type="entry name" value="DER1"/>
    <property type="match status" value="1"/>
</dbReference>
<keyword evidence="4 7" id="KW-0256">Endoplasmic reticulum</keyword>
<feature type="transmembrane region" description="Helical" evidence="7">
    <location>
        <begin position="171"/>
        <end position="190"/>
    </location>
</feature>
<evidence type="ECO:0000256" key="2">
    <source>
        <dbReference type="ARBA" id="ARBA00008917"/>
    </source>
</evidence>
<evidence type="ECO:0000256" key="5">
    <source>
        <dbReference type="ARBA" id="ARBA00022989"/>
    </source>
</evidence>
<dbReference type="InterPro" id="IPR035952">
    <property type="entry name" value="Rhomboid-like_sf"/>
</dbReference>
<keyword evidence="6 7" id="KW-0472">Membrane</keyword>
<dbReference type="PANTHER" id="PTHR11009">
    <property type="entry name" value="DER1-LIKE PROTEIN, DERLIN"/>
    <property type="match status" value="1"/>
</dbReference>
<accession>F0W5V4</accession>
<feature type="transmembrane region" description="Helical" evidence="7">
    <location>
        <begin position="145"/>
        <end position="165"/>
    </location>
</feature>
<name>F0W5V4_9STRA</name>
<dbReference type="GO" id="GO:0006950">
    <property type="term" value="P:response to stress"/>
    <property type="evidence" value="ECO:0007669"/>
    <property type="project" value="UniProtKB-ARBA"/>
</dbReference>
<proteinExistence type="inferred from homology"/>
<evidence type="ECO:0000256" key="7">
    <source>
        <dbReference type="RuleBase" id="RU363059"/>
    </source>
</evidence>
<reference evidence="8" key="2">
    <citation type="submission" date="2011-02" db="EMBL/GenBank/DDBJ databases">
        <authorList>
            <person name="MacLean D."/>
        </authorList>
    </citation>
    <scope>NUCLEOTIDE SEQUENCE</scope>
</reference>
<comment type="subcellular location">
    <subcellularLocation>
        <location evidence="1 7">Endoplasmic reticulum membrane</location>
        <topology evidence="1 7">Multi-pass membrane protein</topology>
    </subcellularLocation>
</comment>
<keyword evidence="3 7" id="KW-0812">Transmembrane</keyword>
<dbReference type="InterPro" id="IPR007599">
    <property type="entry name" value="DER1"/>
</dbReference>
<feature type="transmembrane region" description="Helical" evidence="7">
    <location>
        <begin position="18"/>
        <end position="35"/>
    </location>
</feature>
<reference evidence="8" key="1">
    <citation type="journal article" date="2011" name="PLoS Biol.">
        <title>Gene gain and loss during evolution of obligate parasitism in the white rust pathogen of Arabidopsis thaliana.</title>
        <authorList>
            <person name="Kemen E."/>
            <person name="Gardiner A."/>
            <person name="Schultz-Larsen T."/>
            <person name="Kemen A.C."/>
            <person name="Balmuth A.L."/>
            <person name="Robert-Seilaniantz A."/>
            <person name="Bailey K."/>
            <person name="Holub E."/>
            <person name="Studholme D.J."/>
            <person name="Maclean D."/>
            <person name="Jones J.D."/>
        </authorList>
    </citation>
    <scope>NUCLEOTIDE SEQUENCE</scope>
</reference>